<evidence type="ECO:0000256" key="2">
    <source>
        <dbReference type="SAM" id="SignalP"/>
    </source>
</evidence>
<dbReference type="GeneTree" id="ENSGT00390000012626"/>
<sequence>MRVLLLVTSLVAVLLQGAGAAPAAQVPVKIQVRLGAPEQDTEKAWGARVVEPPEKDGWLVGLWPAAKPELSAAEEKLPGQGGAVPQAGTKAWVEPEDILGLLRSPLQGPEPDHDGLYHPPAEEDQGGKGPWLWALPPRQVLRGPEEDQDHLHHP</sequence>
<organism evidence="3 4">
    <name type="scientific">Microcebus murinus</name>
    <name type="common">Gray mouse lemur</name>
    <name type="synonym">Lemur murinus</name>
    <dbReference type="NCBI Taxonomy" id="30608"/>
    <lineage>
        <taxon>Eukaryota</taxon>
        <taxon>Metazoa</taxon>
        <taxon>Chordata</taxon>
        <taxon>Craniata</taxon>
        <taxon>Vertebrata</taxon>
        <taxon>Euteleostomi</taxon>
        <taxon>Mammalia</taxon>
        <taxon>Eutheria</taxon>
        <taxon>Euarchontoglires</taxon>
        <taxon>Primates</taxon>
        <taxon>Strepsirrhini</taxon>
        <taxon>Lemuriformes</taxon>
        <taxon>Cheirogaleidae</taxon>
        <taxon>Microcebus</taxon>
    </lineage>
</organism>
<dbReference type="GO" id="GO:0005576">
    <property type="term" value="C:extracellular region"/>
    <property type="evidence" value="ECO:0007669"/>
    <property type="project" value="Ensembl"/>
</dbReference>
<protein>
    <submittedName>
        <fullName evidence="3">Proline rich acidic protein 1</fullName>
    </submittedName>
</protein>
<evidence type="ECO:0000313" key="3">
    <source>
        <dbReference type="Ensembl" id="ENSMICP00000045652.1"/>
    </source>
</evidence>
<proteinExistence type="predicted"/>
<dbReference type="Proteomes" id="UP000694394">
    <property type="component" value="Chromosome 15"/>
</dbReference>
<feature type="region of interest" description="Disordered" evidence="1">
    <location>
        <begin position="101"/>
        <end position="154"/>
    </location>
</feature>
<reference evidence="3" key="3">
    <citation type="submission" date="2025-09" db="UniProtKB">
        <authorList>
            <consortium name="Ensembl"/>
        </authorList>
    </citation>
    <scope>IDENTIFICATION</scope>
</reference>
<dbReference type="GO" id="GO:1902426">
    <property type="term" value="P:deactivation of mitotic spindle assembly checkpoint"/>
    <property type="evidence" value="ECO:0007669"/>
    <property type="project" value="Ensembl"/>
</dbReference>
<dbReference type="AlphaFoldDB" id="A0A8C5Y609"/>
<reference evidence="3" key="2">
    <citation type="submission" date="2025-08" db="UniProtKB">
        <authorList>
            <consortium name="Ensembl"/>
        </authorList>
    </citation>
    <scope>IDENTIFICATION</scope>
</reference>
<dbReference type="GO" id="GO:0043066">
    <property type="term" value="P:negative regulation of apoptotic process"/>
    <property type="evidence" value="ECO:0007669"/>
    <property type="project" value="Ensembl"/>
</dbReference>
<keyword evidence="2" id="KW-0732">Signal</keyword>
<feature type="compositionally biased region" description="Basic and acidic residues" evidence="1">
    <location>
        <begin position="143"/>
        <end position="154"/>
    </location>
</feature>
<feature type="signal peptide" evidence="2">
    <location>
        <begin position="1"/>
        <end position="20"/>
    </location>
</feature>
<dbReference type="GO" id="GO:0071481">
    <property type="term" value="P:cellular response to X-ray"/>
    <property type="evidence" value="ECO:0007669"/>
    <property type="project" value="Ensembl"/>
</dbReference>
<evidence type="ECO:0000256" key="1">
    <source>
        <dbReference type="SAM" id="MobiDB-lite"/>
    </source>
</evidence>
<dbReference type="GO" id="GO:0005783">
    <property type="term" value="C:endoplasmic reticulum"/>
    <property type="evidence" value="ECO:0007669"/>
    <property type="project" value="Ensembl"/>
</dbReference>
<reference evidence="3" key="1">
    <citation type="submission" date="2016-12" db="EMBL/GenBank/DDBJ databases">
        <title>Mouse lemur reference genome and diversity panel.</title>
        <authorList>
            <person name="Harris R."/>
            <person name="Larsen P."/>
            <person name="Liu Y."/>
            <person name="Hughes D.S."/>
            <person name="Murali S."/>
            <person name="Raveendran M."/>
            <person name="Korchina V."/>
            <person name="Wang M."/>
            <person name="Jhangiani S."/>
            <person name="Bandaranaike D."/>
            <person name="Bellair M."/>
            <person name="Blankenburg K."/>
            <person name="Chao H."/>
            <person name="Dahdouli M."/>
            <person name="Dinh H."/>
            <person name="Doddapaneni H."/>
            <person name="English A."/>
            <person name="Firestine M."/>
            <person name="Gnanaolivu R."/>
            <person name="Gross S."/>
            <person name="Hernandez B."/>
            <person name="Javaid M."/>
            <person name="Jayaseelan J."/>
            <person name="Jones J."/>
            <person name="Khan Z."/>
            <person name="Kovar C."/>
            <person name="Kurapati P."/>
            <person name="Le B."/>
            <person name="Lee S."/>
            <person name="Li M."/>
            <person name="Mathew T."/>
            <person name="Narasimhan A."/>
            <person name="Ngo D."/>
            <person name="Nguyen L."/>
            <person name="Okwuonu G."/>
            <person name="Ongeri F."/>
            <person name="Osuji N."/>
            <person name="Pu L.-L."/>
            <person name="Puazo M."/>
            <person name="Quiroz J."/>
            <person name="Raj R."/>
            <person name="Rajbhandari K."/>
            <person name="Reid J.G."/>
            <person name="Santibanez J."/>
            <person name="Sexton D."/>
            <person name="Skinner E."/>
            <person name="Vee V."/>
            <person name="Weissenberger G."/>
            <person name="Wu Y."/>
            <person name="Xin Y."/>
            <person name="Han Y."/>
            <person name="Campbell C."/>
            <person name="Brown A."/>
            <person name="Sullivan B."/>
            <person name="Shelton J."/>
            <person name="Brown S."/>
            <person name="Dudchenko O."/>
            <person name="Machol I."/>
            <person name="Durand N."/>
            <person name="Shamim M."/>
            <person name="Lieberman A."/>
            <person name="Muzny D.M."/>
            <person name="Richards S."/>
            <person name="Yoder A."/>
            <person name="Worley K.C."/>
            <person name="Rogers J."/>
            <person name="Gibbs R.A."/>
        </authorList>
    </citation>
    <scope>NUCLEOTIDE SEQUENCE [LARGE SCALE GENOMIC DNA]</scope>
</reference>
<name>A0A8C5Y609_MICMU</name>
<keyword evidence="4" id="KW-1185">Reference proteome</keyword>
<dbReference type="EMBL" id="ABDC03019436">
    <property type="status" value="NOT_ANNOTATED_CDS"/>
    <property type="molecule type" value="Genomic_DNA"/>
</dbReference>
<evidence type="ECO:0000313" key="4">
    <source>
        <dbReference type="Proteomes" id="UP000694394"/>
    </source>
</evidence>
<dbReference type="Ensembl" id="ENSMICT00000071055.1">
    <property type="protein sequence ID" value="ENSMICP00000045652.1"/>
    <property type="gene ID" value="ENSMICG00000047433.1"/>
</dbReference>
<gene>
    <name evidence="3" type="primary">PRAP1</name>
</gene>
<dbReference type="GO" id="GO:1905885">
    <property type="term" value="P:positive regulation of triglyceride transport"/>
    <property type="evidence" value="ECO:0007669"/>
    <property type="project" value="Ensembl"/>
</dbReference>
<dbReference type="PANTHER" id="PTHR37861:SF1">
    <property type="entry name" value="PROLINE-RICH ACIDIC PROTEIN 1"/>
    <property type="match status" value="1"/>
</dbReference>
<dbReference type="GO" id="GO:0017129">
    <property type="term" value="F:triglyceride binding"/>
    <property type="evidence" value="ECO:0007669"/>
    <property type="project" value="Ensembl"/>
</dbReference>
<feature type="chain" id="PRO_5034017899" evidence="2">
    <location>
        <begin position="21"/>
        <end position="154"/>
    </location>
</feature>
<dbReference type="PANTHER" id="PTHR37861">
    <property type="entry name" value="PROLINE-RICH ACIDIC PROTEIN 1"/>
    <property type="match status" value="1"/>
</dbReference>
<dbReference type="Pfam" id="PF15314">
    <property type="entry name" value="PRAP"/>
    <property type="match status" value="1"/>
</dbReference>
<accession>A0A8C5Y609</accession>
<dbReference type="GO" id="GO:2001140">
    <property type="term" value="P:positive regulation of phospholipid transport"/>
    <property type="evidence" value="ECO:0007669"/>
    <property type="project" value="Ensembl"/>
</dbReference>
<dbReference type="GO" id="GO:0030330">
    <property type="term" value="P:DNA damage response, signal transduction by p53 class mediator"/>
    <property type="evidence" value="ECO:0007669"/>
    <property type="project" value="Ensembl"/>
</dbReference>
<dbReference type="InterPro" id="IPR027922">
    <property type="entry name" value="PRAP"/>
</dbReference>
<dbReference type="GO" id="GO:1904731">
    <property type="term" value="P:positive regulation of intestinal lipid absorption"/>
    <property type="evidence" value="ECO:0007669"/>
    <property type="project" value="Ensembl"/>
</dbReference>